<reference evidence="6 7" key="1">
    <citation type="submission" date="2024-05" db="EMBL/GenBank/DDBJ databases">
        <title>Genetic variation in Jamaican populations of the coffee berry borer (Hypothenemus hampei).</title>
        <authorList>
            <person name="Errbii M."/>
            <person name="Myrie A."/>
        </authorList>
    </citation>
    <scope>NUCLEOTIDE SEQUENCE [LARGE SCALE GENOMIC DNA]</scope>
    <source>
        <strain evidence="6">JA-Hopewell-2020-01-JO</strain>
        <tissue evidence="6">Whole body</tissue>
    </source>
</reference>
<evidence type="ECO:0000256" key="1">
    <source>
        <dbReference type="ARBA" id="ARBA00022723"/>
    </source>
</evidence>
<dbReference type="PROSITE" id="PS50865">
    <property type="entry name" value="ZF_MYND_2"/>
    <property type="match status" value="1"/>
</dbReference>
<dbReference type="GO" id="GO:0008270">
    <property type="term" value="F:zinc ion binding"/>
    <property type="evidence" value="ECO:0007669"/>
    <property type="project" value="UniProtKB-KW"/>
</dbReference>
<evidence type="ECO:0000259" key="5">
    <source>
        <dbReference type="PROSITE" id="PS50865"/>
    </source>
</evidence>
<sequence length="415" mass="49852">MEMKNNNFFRHNVCHTCKSISQDTMKLCAHCKTVSYCSKKHQADDWRNHKTICKVMRQEKEDLVWNITNSKELCSYIQKRLIFWNLNLNRALSKSEFQMLIFPRYCVVCFSRDKLFACHRCLSTFYCSEKHQQQQLELHAKFCEEFRLSLEFDCRLYDRNECYFDMLSLKNNIDAKLLSIDDRWEFVRELVEPEVPLKRFQFLCNAERLFSGITILFALEKSRILINRIATKTDLTIHLVGSTELEVFLNWHLILEIWFVWIQNLKCLNVIFIGPELPANYRFNIDENFLINYEINMKHYKYLYHEIFDIIPKPDLVVAFNSGVHEHETTSNDLWEQSMNLLTQNNIPLMLTAYNLKEINNDLKRIQKLERIKTVYGPCRNPFRNFRPLINWEYSDSEPLYYTNNYLVIVVKEDP</sequence>
<comment type="caution">
    <text evidence="6">The sequence shown here is derived from an EMBL/GenBank/DDBJ whole genome shotgun (WGS) entry which is preliminary data.</text>
</comment>
<dbReference type="Pfam" id="PF20179">
    <property type="entry name" value="MSS51_C"/>
    <property type="match status" value="1"/>
</dbReference>
<dbReference type="PROSITE" id="PS01360">
    <property type="entry name" value="ZF_MYND_1"/>
    <property type="match status" value="1"/>
</dbReference>
<keyword evidence="7" id="KW-1185">Reference proteome</keyword>
<dbReference type="EMBL" id="JBDJPC010000010">
    <property type="protein sequence ID" value="KAL1490613.1"/>
    <property type="molecule type" value="Genomic_DNA"/>
</dbReference>
<evidence type="ECO:0000313" key="7">
    <source>
        <dbReference type="Proteomes" id="UP001566132"/>
    </source>
</evidence>
<dbReference type="Gene3D" id="6.10.140.2220">
    <property type="match status" value="2"/>
</dbReference>
<dbReference type="Pfam" id="PF01753">
    <property type="entry name" value="zf-MYND"/>
    <property type="match status" value="2"/>
</dbReference>
<keyword evidence="1" id="KW-0479">Metal-binding</keyword>
<organism evidence="6 7">
    <name type="scientific">Hypothenemus hampei</name>
    <name type="common">Coffee berry borer</name>
    <dbReference type="NCBI Taxonomy" id="57062"/>
    <lineage>
        <taxon>Eukaryota</taxon>
        <taxon>Metazoa</taxon>
        <taxon>Ecdysozoa</taxon>
        <taxon>Arthropoda</taxon>
        <taxon>Hexapoda</taxon>
        <taxon>Insecta</taxon>
        <taxon>Pterygota</taxon>
        <taxon>Neoptera</taxon>
        <taxon>Endopterygota</taxon>
        <taxon>Coleoptera</taxon>
        <taxon>Polyphaga</taxon>
        <taxon>Cucujiformia</taxon>
        <taxon>Curculionidae</taxon>
        <taxon>Scolytinae</taxon>
        <taxon>Hypothenemus</taxon>
    </lineage>
</organism>
<evidence type="ECO:0000256" key="3">
    <source>
        <dbReference type="ARBA" id="ARBA00022833"/>
    </source>
</evidence>
<dbReference type="SUPFAM" id="SSF144232">
    <property type="entry name" value="HIT/MYND zinc finger-like"/>
    <property type="match status" value="2"/>
</dbReference>
<dbReference type="AlphaFoldDB" id="A0ABD1E7F8"/>
<keyword evidence="3" id="KW-0862">Zinc</keyword>
<dbReference type="PANTHER" id="PTHR28069">
    <property type="entry name" value="GH20023P"/>
    <property type="match status" value="1"/>
</dbReference>
<name>A0ABD1E7F8_HYPHA</name>
<evidence type="ECO:0000256" key="4">
    <source>
        <dbReference type="PROSITE-ProRule" id="PRU00134"/>
    </source>
</evidence>
<dbReference type="Proteomes" id="UP001566132">
    <property type="component" value="Unassembled WGS sequence"/>
</dbReference>
<evidence type="ECO:0000313" key="6">
    <source>
        <dbReference type="EMBL" id="KAL1490613.1"/>
    </source>
</evidence>
<keyword evidence="2 4" id="KW-0863">Zinc-finger</keyword>
<feature type="domain" description="MYND-type" evidence="5">
    <location>
        <begin position="14"/>
        <end position="53"/>
    </location>
</feature>
<accession>A0ABD1E7F8</accession>
<dbReference type="InterPro" id="IPR046824">
    <property type="entry name" value="Mss51-like_C"/>
</dbReference>
<gene>
    <name evidence="6" type="ORF">ABEB36_013275</name>
</gene>
<proteinExistence type="predicted"/>
<dbReference type="InterPro" id="IPR002893">
    <property type="entry name" value="Znf_MYND"/>
</dbReference>
<protein>
    <recommendedName>
        <fullName evidence="5">MYND-type domain-containing protein</fullName>
    </recommendedName>
</protein>
<evidence type="ECO:0000256" key="2">
    <source>
        <dbReference type="ARBA" id="ARBA00022771"/>
    </source>
</evidence>
<dbReference type="PANTHER" id="PTHR28069:SF2">
    <property type="entry name" value="GH20023P"/>
    <property type="match status" value="1"/>
</dbReference>